<evidence type="ECO:0000256" key="1">
    <source>
        <dbReference type="SAM" id="MobiDB-lite"/>
    </source>
</evidence>
<protein>
    <submittedName>
        <fullName evidence="3">Uncharacterized protein</fullName>
    </submittedName>
</protein>
<dbReference type="EMBL" id="MCGR01000007">
    <property type="protein sequence ID" value="ORY89175.1"/>
    <property type="molecule type" value="Genomic_DNA"/>
</dbReference>
<keyword evidence="2" id="KW-1133">Transmembrane helix</keyword>
<dbReference type="AlphaFoldDB" id="A0A1Y2G137"/>
<sequence>MAEGEPRPTFPPSQKRYSSSADLYTMTDSSSPLQPRDDQTLPTTPDEEEGPSSWRQSYNDFKPHRGSARYSQGASTLVSSPSYNKLDLVEQPMLAKEDWTPGEPTKMYHAKADARRQSAIELKDKVASHSASFLSRRWKVLSIASLVTAVVLVIVLYFVIPRFPSVAFASGDPLIETDDNPFVSSTYGNYSFLSDLHVEINADDSYVPVQYSSFHVELRMFETDEIVAQGPRTGLKVEGRKKTVYAIPLTWSGSFGNATDPTFSAIYSACQHKYDTVTRQTLNLTMTVEGSVVGRIGSHTTERATVRGVECPVQFSASAN</sequence>
<gene>
    <name evidence="3" type="ORF">BCR35DRAFT_350657</name>
</gene>
<accession>A0A1Y2G137</accession>
<feature type="compositionally biased region" description="Polar residues" evidence="1">
    <location>
        <begin position="15"/>
        <end position="33"/>
    </location>
</feature>
<name>A0A1Y2G137_9BASI</name>
<keyword evidence="4" id="KW-1185">Reference proteome</keyword>
<keyword evidence="2" id="KW-0812">Transmembrane</keyword>
<evidence type="ECO:0000313" key="3">
    <source>
        <dbReference type="EMBL" id="ORY89175.1"/>
    </source>
</evidence>
<dbReference type="Proteomes" id="UP000193467">
    <property type="component" value="Unassembled WGS sequence"/>
</dbReference>
<reference evidence="3 4" key="1">
    <citation type="submission" date="2016-07" db="EMBL/GenBank/DDBJ databases">
        <title>Pervasive Adenine N6-methylation of Active Genes in Fungi.</title>
        <authorList>
            <consortium name="DOE Joint Genome Institute"/>
            <person name="Mondo S.J."/>
            <person name="Dannebaum R.O."/>
            <person name="Kuo R.C."/>
            <person name="Labutti K."/>
            <person name="Haridas S."/>
            <person name="Kuo A."/>
            <person name="Salamov A."/>
            <person name="Ahrendt S.R."/>
            <person name="Lipzen A."/>
            <person name="Sullivan W."/>
            <person name="Andreopoulos W.B."/>
            <person name="Clum A."/>
            <person name="Lindquist E."/>
            <person name="Daum C."/>
            <person name="Ramamoorthy G.K."/>
            <person name="Gryganskyi A."/>
            <person name="Culley D."/>
            <person name="Magnuson J.K."/>
            <person name="James T.Y."/>
            <person name="O'Malley M.A."/>
            <person name="Stajich J.E."/>
            <person name="Spatafora J.W."/>
            <person name="Visel A."/>
            <person name="Grigoriev I.V."/>
        </authorList>
    </citation>
    <scope>NUCLEOTIDE SEQUENCE [LARGE SCALE GENOMIC DNA]</scope>
    <source>
        <strain evidence="3 4">62-1032</strain>
    </source>
</reference>
<feature type="transmembrane region" description="Helical" evidence="2">
    <location>
        <begin position="140"/>
        <end position="160"/>
    </location>
</feature>
<evidence type="ECO:0000313" key="4">
    <source>
        <dbReference type="Proteomes" id="UP000193467"/>
    </source>
</evidence>
<evidence type="ECO:0000256" key="2">
    <source>
        <dbReference type="SAM" id="Phobius"/>
    </source>
</evidence>
<feature type="region of interest" description="Disordered" evidence="1">
    <location>
        <begin position="1"/>
        <end position="73"/>
    </location>
</feature>
<keyword evidence="2" id="KW-0472">Membrane</keyword>
<proteinExistence type="predicted"/>
<comment type="caution">
    <text evidence="3">The sequence shown here is derived from an EMBL/GenBank/DDBJ whole genome shotgun (WGS) entry which is preliminary data.</text>
</comment>
<organism evidence="3 4">
    <name type="scientific">Leucosporidium creatinivorum</name>
    <dbReference type="NCBI Taxonomy" id="106004"/>
    <lineage>
        <taxon>Eukaryota</taxon>
        <taxon>Fungi</taxon>
        <taxon>Dikarya</taxon>
        <taxon>Basidiomycota</taxon>
        <taxon>Pucciniomycotina</taxon>
        <taxon>Microbotryomycetes</taxon>
        <taxon>Leucosporidiales</taxon>
        <taxon>Leucosporidium</taxon>
    </lineage>
</organism>
<dbReference type="STRING" id="106004.A0A1Y2G137"/>
<dbReference type="InParanoid" id="A0A1Y2G137"/>
<dbReference type="OrthoDB" id="5582002at2759"/>